<reference evidence="2" key="1">
    <citation type="journal article" date="2016" name="Nat. Biotechnol.">
        <title>Sequencing wild and cultivated cassava and related species reveals extensive interspecific hybridization and genetic diversity.</title>
        <authorList>
            <person name="Bredeson J.V."/>
            <person name="Lyons J.B."/>
            <person name="Prochnik S.E."/>
            <person name="Wu G.A."/>
            <person name="Ha C.M."/>
            <person name="Edsinger-Gonzales E."/>
            <person name="Grimwood J."/>
            <person name="Schmutz J."/>
            <person name="Rabbi I.Y."/>
            <person name="Egesi C."/>
            <person name="Nauluvula P."/>
            <person name="Lebot V."/>
            <person name="Ndunguru J."/>
            <person name="Mkamilo G."/>
            <person name="Bart R.S."/>
            <person name="Setter T.L."/>
            <person name="Gleadow R.M."/>
            <person name="Kulakow P."/>
            <person name="Ferguson M.E."/>
            <person name="Rounsley S."/>
            <person name="Rokhsar D.S."/>
        </authorList>
    </citation>
    <scope>NUCLEOTIDE SEQUENCE [LARGE SCALE GENOMIC DNA]</scope>
    <source>
        <strain evidence="2">cv. AM560-2</strain>
    </source>
</reference>
<proteinExistence type="predicted"/>
<organism evidence="1 2">
    <name type="scientific">Manihot esculenta</name>
    <name type="common">Cassava</name>
    <name type="synonym">Jatropha manihot</name>
    <dbReference type="NCBI Taxonomy" id="3983"/>
    <lineage>
        <taxon>Eukaryota</taxon>
        <taxon>Viridiplantae</taxon>
        <taxon>Streptophyta</taxon>
        <taxon>Embryophyta</taxon>
        <taxon>Tracheophyta</taxon>
        <taxon>Spermatophyta</taxon>
        <taxon>Magnoliopsida</taxon>
        <taxon>eudicotyledons</taxon>
        <taxon>Gunneridae</taxon>
        <taxon>Pentapetalae</taxon>
        <taxon>rosids</taxon>
        <taxon>fabids</taxon>
        <taxon>Malpighiales</taxon>
        <taxon>Euphorbiaceae</taxon>
        <taxon>Crotonoideae</taxon>
        <taxon>Manihoteae</taxon>
        <taxon>Manihot</taxon>
    </lineage>
</organism>
<comment type="caution">
    <text evidence="1">The sequence shown here is derived from an EMBL/GenBank/DDBJ whole genome shotgun (WGS) entry which is preliminary data.</text>
</comment>
<dbReference type="Proteomes" id="UP000091857">
    <property type="component" value="Chromosome 10"/>
</dbReference>
<evidence type="ECO:0000313" key="2">
    <source>
        <dbReference type="Proteomes" id="UP000091857"/>
    </source>
</evidence>
<accession>A0ACB7GZJ4</accession>
<dbReference type="EMBL" id="CM004396">
    <property type="protein sequence ID" value="KAG8645200.1"/>
    <property type="molecule type" value="Genomic_DNA"/>
</dbReference>
<name>A0ACB7GZJ4_MANES</name>
<sequence>MTSSSRFLFSNGLVSHSSTTPPVTTFLESHPEKSLSLPPLPIWDSAVKALVDDSARKVLPVALRERKDGEELAVTALVSGDSQRLRKIENLSGRSVVEVLDVCVHIASYVPPVCGLRENGARLAVVGHGRDIAEAKYSDWVRLRKPLENLRPPSVTELLLSNDGDQILEGCLTNFFVVCRKENNETKGKYFHNNESACDVEQERSDFNTAAACPFEVQTAPISDGVLPGVIRQLVIEVCISKGIPVREVAPLWSRREFWQEAFITNSLRILQHVEKIQVPSSWESIERKTLEAISWEEKWFGEDPGMITVAIQKEIMERASVEGYLL</sequence>
<gene>
    <name evidence="1" type="ORF">MANES_10G041400v8</name>
</gene>
<protein>
    <submittedName>
        <fullName evidence="1">Uncharacterized protein</fullName>
    </submittedName>
</protein>
<evidence type="ECO:0000313" key="1">
    <source>
        <dbReference type="EMBL" id="KAG8645200.1"/>
    </source>
</evidence>
<keyword evidence="2" id="KW-1185">Reference proteome</keyword>